<evidence type="ECO:0000256" key="6">
    <source>
        <dbReference type="ARBA" id="ARBA00023065"/>
    </source>
</evidence>
<evidence type="ECO:0000256" key="7">
    <source>
        <dbReference type="ARBA" id="ARBA00023136"/>
    </source>
</evidence>
<protein>
    <submittedName>
        <fullName evidence="9">H(+)-transporting ATPase</fullName>
    </submittedName>
</protein>
<gene>
    <name evidence="9" type="ORF">HF295_08530</name>
</gene>
<evidence type="ECO:0000256" key="2">
    <source>
        <dbReference type="ARBA" id="ARBA00022448"/>
    </source>
</evidence>
<evidence type="ECO:0000313" key="9">
    <source>
        <dbReference type="EMBL" id="QLY40898.1"/>
    </source>
</evidence>
<feature type="transmembrane region" description="Helical" evidence="8">
    <location>
        <begin position="220"/>
        <end position="242"/>
    </location>
</feature>
<evidence type="ECO:0000256" key="1">
    <source>
        <dbReference type="ARBA" id="ARBA00004651"/>
    </source>
</evidence>
<organism evidence="9 10">
    <name type="scientific">Hujiaoplasma nucleasis</name>
    <dbReference type="NCBI Taxonomy" id="2725268"/>
    <lineage>
        <taxon>Bacteria</taxon>
        <taxon>Bacillati</taxon>
        <taxon>Mycoplasmatota</taxon>
        <taxon>Mollicutes</taxon>
        <taxon>Candidatus Izemoplasmatales</taxon>
        <taxon>Hujiaoplasmataceae</taxon>
        <taxon>Hujiaoplasma</taxon>
    </lineage>
</organism>
<dbReference type="PANTHER" id="PTHR32024:SF1">
    <property type="entry name" value="KTR SYSTEM POTASSIUM UPTAKE PROTEIN B"/>
    <property type="match status" value="1"/>
</dbReference>
<evidence type="ECO:0000256" key="5">
    <source>
        <dbReference type="ARBA" id="ARBA00022989"/>
    </source>
</evidence>
<dbReference type="PANTHER" id="PTHR32024">
    <property type="entry name" value="TRK SYSTEM POTASSIUM UPTAKE PROTEIN TRKG-RELATED"/>
    <property type="match status" value="1"/>
</dbReference>
<reference evidence="9 10" key="1">
    <citation type="submission" date="2020-04" db="EMBL/GenBank/DDBJ databases">
        <authorList>
            <person name="Zheng R.K."/>
            <person name="Sun C.M."/>
        </authorList>
    </citation>
    <scope>NUCLEOTIDE SEQUENCE [LARGE SCALE GENOMIC DNA]</scope>
    <source>
        <strain evidence="10">zrk29</strain>
    </source>
</reference>
<keyword evidence="3" id="KW-1003">Cell membrane</keyword>
<dbReference type="AlphaFoldDB" id="A0A7L6N6M7"/>
<keyword evidence="7 8" id="KW-0472">Membrane</keyword>
<name>A0A7L6N6M7_9MOLU</name>
<feature type="transmembrane region" description="Helical" evidence="8">
    <location>
        <begin position="298"/>
        <end position="316"/>
    </location>
</feature>
<evidence type="ECO:0000256" key="3">
    <source>
        <dbReference type="ARBA" id="ARBA00022475"/>
    </source>
</evidence>
<dbReference type="Proteomes" id="UP000512167">
    <property type="component" value="Chromosome"/>
</dbReference>
<keyword evidence="10" id="KW-1185">Reference proteome</keyword>
<feature type="transmembrane region" description="Helical" evidence="8">
    <location>
        <begin position="275"/>
        <end position="291"/>
    </location>
</feature>
<sequence>MKKRKFSPLIIILLSFFSIIVIGSILLKLPYTTVASGSLSWYDSIFLSASAVCVTGLSTISSIGDSFTIYGKVVLALLIQIGGLGIVTIAVYVLVILGIKIGVTERYLVKEALNQPTHGGMIKLVRSIIIVTFIIEFIGMGINFIVFIQDFPFLEALGISAFHSISSFNNAGFDILGDSSLQAYSSNVLLNINTMFMIIVGGIGFIVIRDILEKKNWKNLTLYSKIVIKVTLFLIVSGTLLIKLLEYNQVTWLQAMFQSVTTRTAGFSTVNISRFNYVTLIVIISFMFIGASPNSTGGGIKTTTIYVIFGSIISFLRGKPLITHKRVIDHANRIKALVIAMLAFSITVIFFLVISLIEANNMTYDNKMLNILFETFSAFGTVGLSTGITTEILPATKILLAILMFIGRLGPITVFGIINKNWKQDYTGKIDYPKESILVG</sequence>
<evidence type="ECO:0000256" key="4">
    <source>
        <dbReference type="ARBA" id="ARBA00022692"/>
    </source>
</evidence>
<dbReference type="GO" id="GO:0005886">
    <property type="term" value="C:plasma membrane"/>
    <property type="evidence" value="ECO:0007669"/>
    <property type="project" value="UniProtKB-SubCell"/>
</dbReference>
<feature type="transmembrane region" description="Helical" evidence="8">
    <location>
        <begin position="188"/>
        <end position="208"/>
    </location>
</feature>
<feature type="transmembrane region" description="Helical" evidence="8">
    <location>
        <begin position="398"/>
        <end position="418"/>
    </location>
</feature>
<evidence type="ECO:0000313" key="10">
    <source>
        <dbReference type="Proteomes" id="UP000512167"/>
    </source>
</evidence>
<dbReference type="Pfam" id="PF02386">
    <property type="entry name" value="TrkH"/>
    <property type="match status" value="1"/>
</dbReference>
<accession>A0A7L6N6M7</accession>
<feature type="transmembrane region" description="Helical" evidence="8">
    <location>
        <begin position="39"/>
        <end position="61"/>
    </location>
</feature>
<dbReference type="InterPro" id="IPR003445">
    <property type="entry name" value="Cat_transpt"/>
</dbReference>
<feature type="transmembrane region" description="Helical" evidence="8">
    <location>
        <begin position="336"/>
        <end position="357"/>
    </location>
</feature>
<feature type="transmembrane region" description="Helical" evidence="8">
    <location>
        <begin position="124"/>
        <end position="148"/>
    </location>
</feature>
<dbReference type="EMBL" id="CP051151">
    <property type="protein sequence ID" value="QLY40898.1"/>
    <property type="molecule type" value="Genomic_DNA"/>
</dbReference>
<proteinExistence type="predicted"/>
<feature type="transmembrane region" description="Helical" evidence="8">
    <location>
        <begin position="73"/>
        <end position="103"/>
    </location>
</feature>
<feature type="transmembrane region" description="Helical" evidence="8">
    <location>
        <begin position="6"/>
        <end position="27"/>
    </location>
</feature>
<dbReference type="GO" id="GO:0008324">
    <property type="term" value="F:monoatomic cation transmembrane transporter activity"/>
    <property type="evidence" value="ECO:0007669"/>
    <property type="project" value="InterPro"/>
</dbReference>
<dbReference type="RefSeq" id="WP_312031752.1">
    <property type="nucleotide sequence ID" value="NZ_CP051151.1"/>
</dbReference>
<keyword evidence="5 8" id="KW-1133">Transmembrane helix</keyword>
<feature type="transmembrane region" description="Helical" evidence="8">
    <location>
        <begin position="369"/>
        <end position="392"/>
    </location>
</feature>
<comment type="subcellular location">
    <subcellularLocation>
        <location evidence="1">Cell membrane</location>
        <topology evidence="1">Multi-pass membrane protein</topology>
    </subcellularLocation>
</comment>
<dbReference type="GO" id="GO:0030001">
    <property type="term" value="P:metal ion transport"/>
    <property type="evidence" value="ECO:0007669"/>
    <property type="project" value="UniProtKB-ARBA"/>
</dbReference>
<keyword evidence="6" id="KW-0406">Ion transport</keyword>
<dbReference type="KEGG" id="tbk:HF295_08530"/>
<keyword evidence="2" id="KW-0813">Transport</keyword>
<keyword evidence="4 8" id="KW-0812">Transmembrane</keyword>
<evidence type="ECO:0000256" key="8">
    <source>
        <dbReference type="SAM" id="Phobius"/>
    </source>
</evidence>